<dbReference type="EC" id="5.6.2.3" evidence="1"/>
<keyword evidence="1" id="KW-0347">Helicase</keyword>
<dbReference type="GO" id="GO:0043139">
    <property type="term" value="F:5'-3' DNA helicase activity"/>
    <property type="evidence" value="ECO:0007669"/>
    <property type="project" value="UniProtKB-EC"/>
</dbReference>
<dbReference type="InterPro" id="IPR051055">
    <property type="entry name" value="PIF1_helicase"/>
</dbReference>
<keyword evidence="1" id="KW-0234">DNA repair</keyword>
<keyword evidence="1" id="KW-0233">DNA recombination</keyword>
<evidence type="ECO:0000313" key="3">
    <source>
        <dbReference type="EMBL" id="ETO71844.1"/>
    </source>
</evidence>
<gene>
    <name evidence="3" type="ORF">F444_11887</name>
</gene>
<evidence type="ECO:0000256" key="1">
    <source>
        <dbReference type="RuleBase" id="RU363044"/>
    </source>
</evidence>
<dbReference type="GO" id="GO:0016887">
    <property type="term" value="F:ATP hydrolysis activity"/>
    <property type="evidence" value="ECO:0007669"/>
    <property type="project" value="RHEA"/>
</dbReference>
<organism evidence="3 4">
    <name type="scientific">Phytophthora nicotianae P1976</name>
    <dbReference type="NCBI Taxonomy" id="1317066"/>
    <lineage>
        <taxon>Eukaryota</taxon>
        <taxon>Sar</taxon>
        <taxon>Stramenopiles</taxon>
        <taxon>Oomycota</taxon>
        <taxon>Peronosporomycetes</taxon>
        <taxon>Peronosporales</taxon>
        <taxon>Peronosporaceae</taxon>
        <taxon>Phytophthora</taxon>
    </lineage>
</organism>
<sequence length="236" mass="26111">MLSEAFKLNFWQHVIFEATARHLIYAYSEDIESTSSEASFPISTRPVVYDIKDQLIAYLGGQAGTGKSTVVQELLTLARKWVRDGSVETLAFTGAAAINIHGKTMHSARNLKLNGAESNAPPSNEMRGRFGQVVLIIIDEISITDQTLLGETDTVSRSMSTSPQKFMGGRHILLINDYLQLPPFGGYPCFRPPPCTANRLRHAGYALTCEHERIPYTPKFSTAFTGGVFLMNNFAF</sequence>
<dbReference type="InterPro" id="IPR027417">
    <property type="entry name" value="P-loop_NTPase"/>
</dbReference>
<dbReference type="InterPro" id="IPR010285">
    <property type="entry name" value="DNA_helicase_pif1-like_DEAD"/>
</dbReference>
<proteinExistence type="inferred from homology"/>
<dbReference type="GO" id="GO:0005524">
    <property type="term" value="F:ATP binding"/>
    <property type="evidence" value="ECO:0007669"/>
    <property type="project" value="UniProtKB-KW"/>
</dbReference>
<dbReference type="OrthoDB" id="432234at2759"/>
<keyword evidence="1" id="KW-0067">ATP-binding</keyword>
<dbReference type="PANTHER" id="PTHR47642">
    <property type="entry name" value="ATP-DEPENDENT DNA HELICASE"/>
    <property type="match status" value="1"/>
</dbReference>
<keyword evidence="1" id="KW-0378">Hydrolase</keyword>
<name>A0A080ZYY3_PHYNI</name>
<dbReference type="GO" id="GO:0006310">
    <property type="term" value="P:DNA recombination"/>
    <property type="evidence" value="ECO:0007669"/>
    <property type="project" value="UniProtKB-KW"/>
</dbReference>
<dbReference type="EMBL" id="ANJA01002138">
    <property type="protein sequence ID" value="ETO71844.1"/>
    <property type="molecule type" value="Genomic_DNA"/>
</dbReference>
<dbReference type="GO" id="GO:0000723">
    <property type="term" value="P:telomere maintenance"/>
    <property type="evidence" value="ECO:0007669"/>
    <property type="project" value="InterPro"/>
</dbReference>
<accession>A0A080ZYY3</accession>
<comment type="cofactor">
    <cofactor evidence="1">
        <name>Mg(2+)</name>
        <dbReference type="ChEBI" id="CHEBI:18420"/>
    </cofactor>
</comment>
<dbReference type="GO" id="GO:0006281">
    <property type="term" value="P:DNA repair"/>
    <property type="evidence" value="ECO:0007669"/>
    <property type="project" value="UniProtKB-KW"/>
</dbReference>
<reference evidence="3 4" key="1">
    <citation type="submission" date="2013-11" db="EMBL/GenBank/DDBJ databases">
        <title>The Genome Sequence of Phytophthora parasitica P1976.</title>
        <authorList>
            <consortium name="The Broad Institute Genomics Platform"/>
            <person name="Russ C."/>
            <person name="Tyler B."/>
            <person name="Panabieres F."/>
            <person name="Shan W."/>
            <person name="Tripathy S."/>
            <person name="Grunwald N."/>
            <person name="Machado M."/>
            <person name="Johnson C.S."/>
            <person name="Walker B."/>
            <person name="Young S."/>
            <person name="Zeng Q."/>
            <person name="Gargeya S."/>
            <person name="Fitzgerald M."/>
            <person name="Haas B."/>
            <person name="Abouelleil A."/>
            <person name="Allen A.W."/>
            <person name="Alvarado L."/>
            <person name="Arachchi H.M."/>
            <person name="Berlin A.M."/>
            <person name="Chapman S.B."/>
            <person name="Gainer-Dewar J."/>
            <person name="Goldberg J."/>
            <person name="Griggs A."/>
            <person name="Gujja S."/>
            <person name="Hansen M."/>
            <person name="Howarth C."/>
            <person name="Imamovic A."/>
            <person name="Ireland A."/>
            <person name="Larimer J."/>
            <person name="McCowan C."/>
            <person name="Murphy C."/>
            <person name="Pearson M."/>
            <person name="Poon T.W."/>
            <person name="Priest M."/>
            <person name="Roberts A."/>
            <person name="Saif S."/>
            <person name="Shea T."/>
            <person name="Sisk P."/>
            <person name="Sykes S."/>
            <person name="Wortman J."/>
            <person name="Nusbaum C."/>
            <person name="Birren B."/>
        </authorList>
    </citation>
    <scope>NUCLEOTIDE SEQUENCE [LARGE SCALE GENOMIC DNA]</scope>
    <source>
        <strain evidence="3 4">P1976</strain>
    </source>
</reference>
<feature type="domain" description="DNA helicase Pif1-like DEAD-box helicase" evidence="2">
    <location>
        <begin position="57"/>
        <end position="183"/>
    </location>
</feature>
<evidence type="ECO:0000259" key="2">
    <source>
        <dbReference type="Pfam" id="PF05970"/>
    </source>
</evidence>
<keyword evidence="1" id="KW-0547">Nucleotide-binding</keyword>
<dbReference type="SUPFAM" id="SSF52540">
    <property type="entry name" value="P-loop containing nucleoside triphosphate hydrolases"/>
    <property type="match status" value="1"/>
</dbReference>
<keyword evidence="1" id="KW-0227">DNA damage</keyword>
<comment type="catalytic activity">
    <reaction evidence="1">
        <text>ATP + H2O = ADP + phosphate + H(+)</text>
        <dbReference type="Rhea" id="RHEA:13065"/>
        <dbReference type="ChEBI" id="CHEBI:15377"/>
        <dbReference type="ChEBI" id="CHEBI:15378"/>
        <dbReference type="ChEBI" id="CHEBI:30616"/>
        <dbReference type="ChEBI" id="CHEBI:43474"/>
        <dbReference type="ChEBI" id="CHEBI:456216"/>
        <dbReference type="EC" id="5.6.2.3"/>
    </reaction>
</comment>
<protein>
    <recommendedName>
        <fullName evidence="1">ATP-dependent DNA helicase</fullName>
        <ecNumber evidence="1">5.6.2.3</ecNumber>
    </recommendedName>
</protein>
<dbReference type="Gene3D" id="3.40.50.300">
    <property type="entry name" value="P-loop containing nucleotide triphosphate hydrolases"/>
    <property type="match status" value="1"/>
</dbReference>
<comment type="similarity">
    <text evidence="1">Belongs to the helicase family.</text>
</comment>
<dbReference type="Proteomes" id="UP000028582">
    <property type="component" value="Unassembled WGS sequence"/>
</dbReference>
<evidence type="ECO:0000313" key="4">
    <source>
        <dbReference type="Proteomes" id="UP000028582"/>
    </source>
</evidence>
<dbReference type="Pfam" id="PF05970">
    <property type="entry name" value="PIF1"/>
    <property type="match status" value="1"/>
</dbReference>
<dbReference type="AlphaFoldDB" id="A0A080ZYY3"/>
<comment type="caution">
    <text evidence="3">The sequence shown here is derived from an EMBL/GenBank/DDBJ whole genome shotgun (WGS) entry which is preliminary data.</text>
</comment>